<accession>A0A9N9L6M0</accession>
<proteinExistence type="predicted"/>
<dbReference type="InterPro" id="IPR036869">
    <property type="entry name" value="J_dom_sf"/>
</dbReference>
<evidence type="ECO:0000256" key="2">
    <source>
        <dbReference type="SAM" id="MobiDB-lite"/>
    </source>
</evidence>
<dbReference type="AlphaFoldDB" id="A0A9N9L6M0"/>
<dbReference type="Gene3D" id="1.10.287.110">
    <property type="entry name" value="DnaJ domain"/>
    <property type="match status" value="1"/>
</dbReference>
<evidence type="ECO:0000313" key="4">
    <source>
        <dbReference type="EMBL" id="CAG8959058.1"/>
    </source>
</evidence>
<name>A0A9N9L6M0_9HELO</name>
<gene>
    <name evidence="4" type="ORF">HYFRA_00012838</name>
</gene>
<dbReference type="InterPro" id="IPR018253">
    <property type="entry name" value="DnaJ_domain_CS"/>
</dbReference>
<dbReference type="CDD" id="cd06257">
    <property type="entry name" value="DnaJ"/>
    <property type="match status" value="1"/>
</dbReference>
<reference evidence="4" key="1">
    <citation type="submission" date="2021-07" db="EMBL/GenBank/DDBJ databases">
        <authorList>
            <person name="Durling M."/>
        </authorList>
    </citation>
    <scope>NUCLEOTIDE SEQUENCE</scope>
</reference>
<feature type="region of interest" description="Disordered" evidence="2">
    <location>
        <begin position="153"/>
        <end position="174"/>
    </location>
</feature>
<dbReference type="PROSITE" id="PS00636">
    <property type="entry name" value="DNAJ_1"/>
    <property type="match status" value="1"/>
</dbReference>
<organism evidence="4 5">
    <name type="scientific">Hymenoscyphus fraxineus</name>
    <dbReference type="NCBI Taxonomy" id="746836"/>
    <lineage>
        <taxon>Eukaryota</taxon>
        <taxon>Fungi</taxon>
        <taxon>Dikarya</taxon>
        <taxon>Ascomycota</taxon>
        <taxon>Pezizomycotina</taxon>
        <taxon>Leotiomycetes</taxon>
        <taxon>Helotiales</taxon>
        <taxon>Helotiaceae</taxon>
        <taxon>Hymenoscyphus</taxon>
    </lineage>
</organism>
<comment type="caution">
    <text evidence="4">The sequence shown here is derived from an EMBL/GenBank/DDBJ whole genome shotgun (WGS) entry which is preliminary data.</text>
</comment>
<dbReference type="PROSITE" id="PS50076">
    <property type="entry name" value="DNAJ_2"/>
    <property type="match status" value="1"/>
</dbReference>
<evidence type="ECO:0000259" key="3">
    <source>
        <dbReference type="PROSITE" id="PS50076"/>
    </source>
</evidence>
<evidence type="ECO:0000256" key="1">
    <source>
        <dbReference type="ARBA" id="ARBA00023186"/>
    </source>
</evidence>
<dbReference type="PRINTS" id="PR00625">
    <property type="entry name" value="JDOMAIN"/>
</dbReference>
<dbReference type="InterPro" id="IPR001623">
    <property type="entry name" value="DnaJ_domain"/>
</dbReference>
<dbReference type="SMART" id="SM00271">
    <property type="entry name" value="DnaJ"/>
    <property type="match status" value="1"/>
</dbReference>
<feature type="region of interest" description="Disordered" evidence="2">
    <location>
        <begin position="80"/>
        <end position="109"/>
    </location>
</feature>
<dbReference type="InterPro" id="IPR051948">
    <property type="entry name" value="Hsp70_co-chaperone_J-domain"/>
</dbReference>
<dbReference type="PANTHER" id="PTHR44360">
    <property type="entry name" value="DNAJ HOMOLOG SUBFAMILY B MEMBER 9"/>
    <property type="match status" value="1"/>
</dbReference>
<dbReference type="EMBL" id="CAJVRL010000088">
    <property type="protein sequence ID" value="CAG8959058.1"/>
    <property type="molecule type" value="Genomic_DNA"/>
</dbReference>
<evidence type="ECO:0000313" key="5">
    <source>
        <dbReference type="Proteomes" id="UP000696280"/>
    </source>
</evidence>
<dbReference type="Proteomes" id="UP000696280">
    <property type="component" value="Unassembled WGS sequence"/>
</dbReference>
<dbReference type="OrthoDB" id="10250354at2759"/>
<keyword evidence="5" id="KW-1185">Reference proteome</keyword>
<sequence length="174" mass="20037">MPREFTRNEIEKDLYARLECRSDATHDALEAAFNRLALKYHPNRNPSAEAHDMFKEIKFAWDILGNEADRAEYNRWRGVGVPQGQMGIPDPVKTLKTSNGPWSAPPEWPEPKYDGMGAYRYFPDGTPNPYIGNDNLGIDPETSLESALEEFEARVKRNEEDPDFAKKGFPWREF</sequence>
<keyword evidence="1" id="KW-0143">Chaperone</keyword>
<dbReference type="PANTHER" id="PTHR44360:SF1">
    <property type="entry name" value="DNAJ HOMOLOG SUBFAMILY B MEMBER 9"/>
    <property type="match status" value="1"/>
</dbReference>
<protein>
    <recommendedName>
        <fullName evidence="3">J domain-containing protein</fullName>
    </recommendedName>
</protein>
<dbReference type="GO" id="GO:0005783">
    <property type="term" value="C:endoplasmic reticulum"/>
    <property type="evidence" value="ECO:0007669"/>
    <property type="project" value="TreeGrafter"/>
</dbReference>
<dbReference type="GO" id="GO:0051087">
    <property type="term" value="F:protein-folding chaperone binding"/>
    <property type="evidence" value="ECO:0007669"/>
    <property type="project" value="TreeGrafter"/>
</dbReference>
<dbReference type="Pfam" id="PF00226">
    <property type="entry name" value="DnaJ"/>
    <property type="match status" value="1"/>
</dbReference>
<dbReference type="GO" id="GO:0036503">
    <property type="term" value="P:ERAD pathway"/>
    <property type="evidence" value="ECO:0007669"/>
    <property type="project" value="TreeGrafter"/>
</dbReference>
<dbReference type="SUPFAM" id="SSF46565">
    <property type="entry name" value="Chaperone J-domain"/>
    <property type="match status" value="1"/>
</dbReference>
<dbReference type="GO" id="GO:0051787">
    <property type="term" value="F:misfolded protein binding"/>
    <property type="evidence" value="ECO:0007669"/>
    <property type="project" value="TreeGrafter"/>
</dbReference>
<feature type="domain" description="J" evidence="3">
    <location>
        <begin position="13"/>
        <end position="77"/>
    </location>
</feature>